<evidence type="ECO:0000256" key="2">
    <source>
        <dbReference type="ARBA" id="ARBA00022729"/>
    </source>
</evidence>
<dbReference type="RefSeq" id="WP_124796263.1">
    <property type="nucleotide sequence ID" value="NZ_RQYC01000028.1"/>
</dbReference>
<sequence length="305" mass="33101">MKRRFTVRRIVVPLLLCGALSCAHAADDASAPAAPPPSVAVTADPYESYNRAMFRFNEAADRYVMQPVARTYQKVTPRPVRSAVNNFFDNLRDIVSFGSNLLRGNFEKASTDFMRVSVNTTFGLGGLINIADAANMPNNKNTLGDTFATWGWKNSHYFVMPLTGPSTVRDSLGNMVMEVKSPESVLFPKRAVRASLGALRGVSKREALLPFTDGFAHIQGDKYAYTRDLYMGLRNRQIGNTAALPADDDVDIDDLVAPDSSLEAAESRETEASAPAEALTDTPETKDSPAEASQDNASEALAPAE</sequence>
<name>A0A3P2A1P2_9NEIS</name>
<feature type="chain" id="PRO_5018217612" evidence="4">
    <location>
        <begin position="26"/>
        <end position="305"/>
    </location>
</feature>
<evidence type="ECO:0000256" key="1">
    <source>
        <dbReference type="ARBA" id="ARBA00010634"/>
    </source>
</evidence>
<dbReference type="GO" id="GO:0016020">
    <property type="term" value="C:membrane"/>
    <property type="evidence" value="ECO:0007669"/>
    <property type="project" value="InterPro"/>
</dbReference>
<keyword evidence="5" id="KW-0449">Lipoprotein</keyword>
<dbReference type="AlphaFoldDB" id="A0A3P2A1P2"/>
<dbReference type="EMBL" id="RQYC01000028">
    <property type="protein sequence ID" value="RRD88918.1"/>
    <property type="molecule type" value="Genomic_DNA"/>
</dbReference>
<dbReference type="PANTHER" id="PTHR30035:SF3">
    <property type="entry name" value="INTERMEMBRANE PHOSPHOLIPID TRANSPORT SYSTEM LIPOPROTEIN MLAA"/>
    <property type="match status" value="1"/>
</dbReference>
<evidence type="ECO:0000313" key="5">
    <source>
        <dbReference type="EMBL" id="RRD88918.1"/>
    </source>
</evidence>
<gene>
    <name evidence="5" type="ORF">EII21_10500</name>
</gene>
<accession>A0A3P2A1P2</accession>
<proteinExistence type="inferred from homology"/>
<dbReference type="GO" id="GO:0120010">
    <property type="term" value="P:intermembrane phospholipid transfer"/>
    <property type="evidence" value="ECO:0007669"/>
    <property type="project" value="TreeGrafter"/>
</dbReference>
<organism evidence="5 6">
    <name type="scientific">Conchiformibius steedae</name>
    <dbReference type="NCBI Taxonomy" id="153493"/>
    <lineage>
        <taxon>Bacteria</taxon>
        <taxon>Pseudomonadati</taxon>
        <taxon>Pseudomonadota</taxon>
        <taxon>Betaproteobacteria</taxon>
        <taxon>Neisseriales</taxon>
        <taxon>Neisseriaceae</taxon>
        <taxon>Conchiformibius</taxon>
    </lineage>
</organism>
<dbReference type="PROSITE" id="PS51257">
    <property type="entry name" value="PROKAR_LIPOPROTEIN"/>
    <property type="match status" value="1"/>
</dbReference>
<protein>
    <submittedName>
        <fullName evidence="5">VacJ family lipoprotein</fullName>
    </submittedName>
</protein>
<dbReference type="PANTHER" id="PTHR30035">
    <property type="entry name" value="LIPOPROTEIN VACJ-RELATED"/>
    <property type="match status" value="1"/>
</dbReference>
<evidence type="ECO:0000313" key="6">
    <source>
        <dbReference type="Proteomes" id="UP000269923"/>
    </source>
</evidence>
<dbReference type="InterPro" id="IPR007428">
    <property type="entry name" value="MlaA"/>
</dbReference>
<comment type="similarity">
    <text evidence="1">Belongs to the MlaA family.</text>
</comment>
<keyword evidence="2 4" id="KW-0732">Signal</keyword>
<dbReference type="STRING" id="1121352.GCA_000620925_01575"/>
<keyword evidence="6" id="KW-1185">Reference proteome</keyword>
<dbReference type="Proteomes" id="UP000269923">
    <property type="component" value="Unassembled WGS sequence"/>
</dbReference>
<feature type="region of interest" description="Disordered" evidence="3">
    <location>
        <begin position="260"/>
        <end position="305"/>
    </location>
</feature>
<reference evidence="5 6" key="1">
    <citation type="submission" date="2018-11" db="EMBL/GenBank/DDBJ databases">
        <title>Genomes From Bacteria Associated with the Canine Oral Cavity: a Test Case for Automated Genome-Based Taxonomic Assignment.</title>
        <authorList>
            <person name="Coil D.A."/>
            <person name="Jospin G."/>
            <person name="Darling A.E."/>
            <person name="Wallis C."/>
            <person name="Davis I.J."/>
            <person name="Harris S."/>
            <person name="Eisen J.A."/>
            <person name="Holcombe L.J."/>
            <person name="O'Flynn C."/>
        </authorList>
    </citation>
    <scope>NUCLEOTIDE SEQUENCE [LARGE SCALE GENOMIC DNA]</scope>
    <source>
        <strain evidence="5 6">COT-280</strain>
    </source>
</reference>
<feature type="signal peptide" evidence="4">
    <location>
        <begin position="1"/>
        <end position="25"/>
    </location>
</feature>
<evidence type="ECO:0000256" key="4">
    <source>
        <dbReference type="SAM" id="SignalP"/>
    </source>
</evidence>
<dbReference type="OrthoDB" id="9785326at2"/>
<dbReference type="Pfam" id="PF04333">
    <property type="entry name" value="MlaA"/>
    <property type="match status" value="1"/>
</dbReference>
<dbReference type="PRINTS" id="PR01805">
    <property type="entry name" value="VACJLIPOPROT"/>
</dbReference>
<evidence type="ECO:0000256" key="3">
    <source>
        <dbReference type="SAM" id="MobiDB-lite"/>
    </source>
</evidence>
<comment type="caution">
    <text evidence="5">The sequence shown here is derived from an EMBL/GenBank/DDBJ whole genome shotgun (WGS) entry which is preliminary data.</text>
</comment>